<dbReference type="InterPro" id="IPR016163">
    <property type="entry name" value="Ald_DH_C"/>
</dbReference>
<keyword evidence="2 4" id="KW-0560">Oxidoreductase</keyword>
<reference evidence="10" key="2">
    <citation type="submission" date="2017-05" db="UniProtKB">
        <authorList>
            <consortium name="EnsemblMetazoa"/>
        </authorList>
    </citation>
    <scope>IDENTIFICATION</scope>
</reference>
<evidence type="ECO:0000313" key="10">
    <source>
        <dbReference type="EnsemblMetazoa" id="Aqu2.1.39652_001"/>
    </source>
</evidence>
<evidence type="ECO:0000256" key="4">
    <source>
        <dbReference type="PIRNR" id="PIRNR036492"/>
    </source>
</evidence>
<feature type="transmembrane region" description="Helical" evidence="8">
    <location>
        <begin position="487"/>
        <end position="510"/>
    </location>
</feature>
<dbReference type="Gene3D" id="3.40.605.10">
    <property type="entry name" value="Aldehyde Dehydrogenase, Chain A, domain 1"/>
    <property type="match status" value="1"/>
</dbReference>
<gene>
    <name evidence="10" type="primary">100641287</name>
</gene>
<keyword evidence="8" id="KW-0472">Membrane</keyword>
<evidence type="ECO:0000256" key="8">
    <source>
        <dbReference type="SAM" id="Phobius"/>
    </source>
</evidence>
<keyword evidence="8" id="KW-0812">Transmembrane</keyword>
<dbReference type="KEGG" id="aqu:100641287"/>
<dbReference type="FunFam" id="3.40.605.10:FF:000004">
    <property type="entry name" value="Aldehyde dehydrogenase"/>
    <property type="match status" value="1"/>
</dbReference>
<dbReference type="STRING" id="400682.A0A1X7VJL8"/>
<sequence length="513" mass="57116">MMSEAVLIETSVGDIPQVLDKIRAGFKKRQSWSDFEQKQHALSQLKALKRLFDENMDQITAALKADLNKSEVESIGLELNVVRADIIEAIRDFYKWTAPQYVAKGVANMMDDCYMKPEPHGVGLIIGAWNYPFQLVTLPLVGAIAAGNAIIIKPSELSINTSNLVYDLIPKYLDNDFYAVVTGGADVAQCLLKERFDHIFYTGSTHVGKIVMKAAAEHLTPVTLELGGKSPVIVADDANIDVAARRIMWGKLANAGQTCIAPDYVMCSESVRDRFVDSCKKAAEQFFGKDPSKSSDYCRIVNTRHFKRVTGLMEATKGTCVSEVVTDEDQRYISPALYVGVTEDDPLLKEEIFGPLLPILTVSSIDEAIQFVNEREKPLAFYVFTENSKTFHYISSRTSSGALVQNTVFFQAGINTLPFGGVGNSGIGAYHGKHTFDTYSHMKPILRTGTKMDFLLKVIYPPHNKSKIKQFNFLQLPSSRQWSLRPYLIILLVLVIAAAVKVYGLPSFLYKFF</sequence>
<dbReference type="GO" id="GO:0004029">
    <property type="term" value="F:aldehyde dehydrogenase (NAD+) activity"/>
    <property type="evidence" value="ECO:0007669"/>
    <property type="project" value="TreeGrafter"/>
</dbReference>
<dbReference type="InterPro" id="IPR015590">
    <property type="entry name" value="Aldehyde_DH_dom"/>
</dbReference>
<evidence type="ECO:0000256" key="3">
    <source>
        <dbReference type="ARBA" id="ARBA00023027"/>
    </source>
</evidence>
<keyword evidence="3" id="KW-0520">NAD</keyword>
<dbReference type="InterPro" id="IPR012394">
    <property type="entry name" value="Aldehyde_DH_NAD(P)"/>
</dbReference>
<evidence type="ECO:0000256" key="1">
    <source>
        <dbReference type="ARBA" id="ARBA00009986"/>
    </source>
</evidence>
<dbReference type="PROSITE" id="PS00687">
    <property type="entry name" value="ALDEHYDE_DEHYDR_GLU"/>
    <property type="match status" value="1"/>
</dbReference>
<feature type="domain" description="Aldehyde dehydrogenase" evidence="9">
    <location>
        <begin position="9"/>
        <end position="443"/>
    </location>
</feature>
<dbReference type="SUPFAM" id="SSF53720">
    <property type="entry name" value="ALDH-like"/>
    <property type="match status" value="1"/>
</dbReference>
<evidence type="ECO:0000256" key="5">
    <source>
        <dbReference type="PIRSR" id="PIRSR036492-1"/>
    </source>
</evidence>
<dbReference type="PROSITE" id="PS00070">
    <property type="entry name" value="ALDEHYDE_DEHYDR_CYS"/>
    <property type="match status" value="1"/>
</dbReference>
<comment type="similarity">
    <text evidence="1 4 7">Belongs to the aldehyde dehydrogenase family.</text>
</comment>
<dbReference type="InParanoid" id="A0A1X7VJL8"/>
<keyword evidence="11" id="KW-1185">Reference proteome</keyword>
<dbReference type="EnsemblMetazoa" id="XM_019993308.1">
    <property type="protein sequence ID" value="XP_019848867.1"/>
    <property type="gene ID" value="LOC100641287"/>
</dbReference>
<dbReference type="InterPro" id="IPR016161">
    <property type="entry name" value="Ald_DH/histidinol_DH"/>
</dbReference>
<reference evidence="11" key="1">
    <citation type="journal article" date="2010" name="Nature">
        <title>The Amphimedon queenslandica genome and the evolution of animal complexity.</title>
        <authorList>
            <person name="Srivastava M."/>
            <person name="Simakov O."/>
            <person name="Chapman J."/>
            <person name="Fahey B."/>
            <person name="Gauthier M.E."/>
            <person name="Mitros T."/>
            <person name="Richards G.S."/>
            <person name="Conaco C."/>
            <person name="Dacre M."/>
            <person name="Hellsten U."/>
            <person name="Larroux C."/>
            <person name="Putnam N.H."/>
            <person name="Stanke M."/>
            <person name="Adamska M."/>
            <person name="Darling A."/>
            <person name="Degnan S.M."/>
            <person name="Oakley T.H."/>
            <person name="Plachetzki D.C."/>
            <person name="Zhai Y."/>
            <person name="Adamski M."/>
            <person name="Calcino A."/>
            <person name="Cummins S.F."/>
            <person name="Goodstein D.M."/>
            <person name="Harris C."/>
            <person name="Jackson D.J."/>
            <person name="Leys S.P."/>
            <person name="Shu S."/>
            <person name="Woodcroft B.J."/>
            <person name="Vervoort M."/>
            <person name="Kosik K.S."/>
            <person name="Manning G."/>
            <person name="Degnan B.M."/>
            <person name="Rokhsar D.S."/>
        </authorList>
    </citation>
    <scope>NUCLEOTIDE SEQUENCE [LARGE SCALE GENOMIC DNA]</scope>
</reference>
<dbReference type="Proteomes" id="UP000007879">
    <property type="component" value="Unassembled WGS sequence"/>
</dbReference>
<dbReference type="InterPro" id="IPR016162">
    <property type="entry name" value="Ald_DH_N"/>
</dbReference>
<evidence type="ECO:0000259" key="9">
    <source>
        <dbReference type="Pfam" id="PF00171"/>
    </source>
</evidence>
<keyword evidence="8" id="KW-1133">Transmembrane helix</keyword>
<dbReference type="AlphaFoldDB" id="A0A1X7VJL8"/>
<proteinExistence type="inferred from homology"/>
<dbReference type="EnsemblMetazoa" id="Aqu2.1.39652_001">
    <property type="protein sequence ID" value="Aqu2.1.39652_001"/>
    <property type="gene ID" value="Aqu2.1.39652"/>
</dbReference>
<dbReference type="PIRSF" id="PIRSF036492">
    <property type="entry name" value="ALDH"/>
    <property type="match status" value="1"/>
</dbReference>
<evidence type="ECO:0000256" key="2">
    <source>
        <dbReference type="ARBA" id="ARBA00023002"/>
    </source>
</evidence>
<dbReference type="Pfam" id="PF00171">
    <property type="entry name" value="Aldedh"/>
    <property type="match status" value="1"/>
</dbReference>
<accession>A0A1X7VJL8</accession>
<dbReference type="GO" id="GO:0006081">
    <property type="term" value="P:aldehyde metabolic process"/>
    <property type="evidence" value="ECO:0007669"/>
    <property type="project" value="InterPro"/>
</dbReference>
<dbReference type="PANTHER" id="PTHR43570">
    <property type="entry name" value="ALDEHYDE DEHYDROGENASE"/>
    <property type="match status" value="1"/>
</dbReference>
<protein>
    <recommendedName>
        <fullName evidence="4">Aldehyde dehydrogenase</fullName>
    </recommendedName>
</protein>
<dbReference type="InterPro" id="IPR016160">
    <property type="entry name" value="Ald_DH_CS_CYS"/>
</dbReference>
<evidence type="ECO:0000256" key="6">
    <source>
        <dbReference type="PROSITE-ProRule" id="PRU10007"/>
    </source>
</evidence>
<dbReference type="FunFam" id="3.40.309.10:FF:000003">
    <property type="entry name" value="Aldehyde dehydrogenase"/>
    <property type="match status" value="1"/>
</dbReference>
<dbReference type="InterPro" id="IPR029510">
    <property type="entry name" value="Ald_DH_CS_GLU"/>
</dbReference>
<name>A0A1X7VJL8_AMPQE</name>
<dbReference type="PANTHER" id="PTHR43570:SF16">
    <property type="entry name" value="ALDEHYDE DEHYDROGENASE TYPE III, ISOFORM Q"/>
    <property type="match status" value="1"/>
</dbReference>
<dbReference type="Gene3D" id="3.40.309.10">
    <property type="entry name" value="Aldehyde Dehydrogenase, Chain A, domain 2"/>
    <property type="match status" value="1"/>
</dbReference>
<dbReference type="OrthoDB" id="440325at2759"/>
<organism evidence="10">
    <name type="scientific">Amphimedon queenslandica</name>
    <name type="common">Sponge</name>
    <dbReference type="NCBI Taxonomy" id="400682"/>
    <lineage>
        <taxon>Eukaryota</taxon>
        <taxon>Metazoa</taxon>
        <taxon>Porifera</taxon>
        <taxon>Demospongiae</taxon>
        <taxon>Heteroscleromorpha</taxon>
        <taxon>Haplosclerida</taxon>
        <taxon>Niphatidae</taxon>
        <taxon>Amphimedon</taxon>
    </lineage>
</organism>
<feature type="active site" evidence="5">
    <location>
        <position position="259"/>
    </location>
</feature>
<dbReference type="GO" id="GO:0005737">
    <property type="term" value="C:cytoplasm"/>
    <property type="evidence" value="ECO:0007669"/>
    <property type="project" value="TreeGrafter"/>
</dbReference>
<feature type="active site" evidence="5 6">
    <location>
        <position position="225"/>
    </location>
</feature>
<evidence type="ECO:0000313" key="11">
    <source>
        <dbReference type="Proteomes" id="UP000007879"/>
    </source>
</evidence>
<evidence type="ECO:0000256" key="7">
    <source>
        <dbReference type="RuleBase" id="RU003345"/>
    </source>
</evidence>
<dbReference type="eggNOG" id="KOG2456">
    <property type="taxonomic scope" value="Eukaryota"/>
</dbReference>